<comment type="caution">
    <text evidence="1">The sequence shown here is derived from an EMBL/GenBank/DDBJ whole genome shotgun (WGS) entry which is preliminary data.</text>
</comment>
<gene>
    <name evidence="1" type="ORF">SDC9_163408</name>
</gene>
<dbReference type="EMBL" id="VSSQ01062972">
    <property type="protein sequence ID" value="MPN16070.1"/>
    <property type="molecule type" value="Genomic_DNA"/>
</dbReference>
<proteinExistence type="predicted"/>
<dbReference type="AlphaFoldDB" id="A0A645FQ18"/>
<evidence type="ECO:0000313" key="1">
    <source>
        <dbReference type="EMBL" id="MPN16070.1"/>
    </source>
</evidence>
<accession>A0A645FQ18</accession>
<protein>
    <submittedName>
        <fullName evidence="1">Uncharacterized protein</fullName>
    </submittedName>
</protein>
<name>A0A645FQ18_9ZZZZ</name>
<reference evidence="1" key="1">
    <citation type="submission" date="2019-08" db="EMBL/GenBank/DDBJ databases">
        <authorList>
            <person name="Kucharzyk K."/>
            <person name="Murdoch R.W."/>
            <person name="Higgins S."/>
            <person name="Loffler F."/>
        </authorList>
    </citation>
    <scope>NUCLEOTIDE SEQUENCE</scope>
</reference>
<sequence>MLRQLISTVNKIPTCDAARDAKKTAAVYAGKCDSLFESWDIPKRYLVGGDTDDLRELMENELILPEDAGYAPLGEYNADVFEYYDDDYGETGISALLAVSKELNAVSAHLLDIVADLADEA</sequence>
<organism evidence="1">
    <name type="scientific">bioreactor metagenome</name>
    <dbReference type="NCBI Taxonomy" id="1076179"/>
    <lineage>
        <taxon>unclassified sequences</taxon>
        <taxon>metagenomes</taxon>
        <taxon>ecological metagenomes</taxon>
    </lineage>
</organism>